<organism evidence="2 3">
    <name type="scientific">Microlunatus elymi</name>
    <dbReference type="NCBI Taxonomy" id="2596828"/>
    <lineage>
        <taxon>Bacteria</taxon>
        <taxon>Bacillati</taxon>
        <taxon>Actinomycetota</taxon>
        <taxon>Actinomycetes</taxon>
        <taxon>Propionibacteriales</taxon>
        <taxon>Propionibacteriaceae</taxon>
        <taxon>Microlunatus</taxon>
    </lineage>
</organism>
<proteinExistence type="inferred from homology"/>
<gene>
    <name evidence="2" type="ORF">FOE78_02720</name>
</gene>
<name>A0A516PUY4_9ACTN</name>
<dbReference type="GO" id="GO:0010038">
    <property type="term" value="P:response to metal ion"/>
    <property type="evidence" value="ECO:0007669"/>
    <property type="project" value="InterPro"/>
</dbReference>
<evidence type="ECO:0000313" key="2">
    <source>
        <dbReference type="EMBL" id="QDP94972.1"/>
    </source>
</evidence>
<dbReference type="InterPro" id="IPR011322">
    <property type="entry name" value="N-reg_PII-like_a/b"/>
</dbReference>
<dbReference type="Gene3D" id="3.30.70.120">
    <property type="match status" value="1"/>
</dbReference>
<dbReference type="Proteomes" id="UP000319263">
    <property type="component" value="Chromosome"/>
</dbReference>
<dbReference type="SUPFAM" id="SSF54913">
    <property type="entry name" value="GlnB-like"/>
    <property type="match status" value="1"/>
</dbReference>
<dbReference type="KEGG" id="mik:FOE78_02720"/>
<keyword evidence="3" id="KW-1185">Reference proteome</keyword>
<dbReference type="Pfam" id="PF03091">
    <property type="entry name" value="CutA1"/>
    <property type="match status" value="1"/>
</dbReference>
<dbReference type="OrthoDB" id="37622at2"/>
<dbReference type="AlphaFoldDB" id="A0A516PUY4"/>
<dbReference type="EMBL" id="CP041692">
    <property type="protein sequence ID" value="QDP94972.1"/>
    <property type="molecule type" value="Genomic_DNA"/>
</dbReference>
<protein>
    <submittedName>
        <fullName evidence="2">Divalent-cation tolerance protein CutA</fullName>
    </submittedName>
</protein>
<reference evidence="2 3" key="1">
    <citation type="submission" date="2019-07" db="EMBL/GenBank/DDBJ databases">
        <title>Microlunatus dokdonensis sp. nov. isolated from the rhizospheric soil of the wild plant Elymus tsukushiensis.</title>
        <authorList>
            <person name="Ghim S.-Y."/>
            <person name="Hwang Y.-J."/>
            <person name="Son J.-S."/>
            <person name="Shin J.-H."/>
        </authorList>
    </citation>
    <scope>NUCLEOTIDE SEQUENCE [LARGE SCALE GENOMIC DNA]</scope>
    <source>
        <strain evidence="2 3">KUDC0627</strain>
    </source>
</reference>
<dbReference type="RefSeq" id="WP_143984957.1">
    <property type="nucleotide sequence ID" value="NZ_CP041692.1"/>
</dbReference>
<evidence type="ECO:0000256" key="1">
    <source>
        <dbReference type="ARBA" id="ARBA00010169"/>
    </source>
</evidence>
<evidence type="ECO:0000313" key="3">
    <source>
        <dbReference type="Proteomes" id="UP000319263"/>
    </source>
</evidence>
<dbReference type="PANTHER" id="PTHR23419">
    <property type="entry name" value="DIVALENT CATION TOLERANCE CUTA-RELATED"/>
    <property type="match status" value="1"/>
</dbReference>
<dbReference type="PANTHER" id="PTHR23419:SF8">
    <property type="entry name" value="FI09726P"/>
    <property type="match status" value="1"/>
</dbReference>
<dbReference type="InterPro" id="IPR015867">
    <property type="entry name" value="N-reg_PII/ATP_PRibTrfase_C"/>
</dbReference>
<sequence length="120" mass="13212">MTAEFCQVHVTFDDRAAAQDVVTTIVGERLAACAQIDGPITSTYWWDGKPETAEEWRAEFKTRTDLLDQLTARVVDLHTYDTPQVVAVPVVGGLDDYLKWMRDETTSTDTNPTSGTGATG</sequence>
<accession>A0A516PUY4</accession>
<comment type="similarity">
    <text evidence="1">Belongs to the CutA family.</text>
</comment>
<dbReference type="GO" id="GO:0005507">
    <property type="term" value="F:copper ion binding"/>
    <property type="evidence" value="ECO:0007669"/>
    <property type="project" value="TreeGrafter"/>
</dbReference>
<dbReference type="InterPro" id="IPR004323">
    <property type="entry name" value="Ion_tolerance_CutA"/>
</dbReference>